<feature type="compositionally biased region" description="Polar residues" evidence="1">
    <location>
        <begin position="33"/>
        <end position="51"/>
    </location>
</feature>
<name>A0A2H1V949_SPOFR</name>
<sequence>MILDMKEISSAGEPCFGSTAVVPRSHKKPTDINIKSSLDPITNLNPRSYDSSGAADNVTGYRGSSSKQDKERHVHENVLDCLVGRVVASVTAGQEVSISIPGSGKMENGDYFSKREENNEK</sequence>
<feature type="region of interest" description="Disordered" evidence="1">
    <location>
        <begin position="19"/>
        <end position="73"/>
    </location>
</feature>
<protein>
    <submittedName>
        <fullName evidence="2">SFRICE_036608</fullName>
    </submittedName>
</protein>
<organism evidence="2">
    <name type="scientific">Spodoptera frugiperda</name>
    <name type="common">Fall armyworm</name>
    <dbReference type="NCBI Taxonomy" id="7108"/>
    <lineage>
        <taxon>Eukaryota</taxon>
        <taxon>Metazoa</taxon>
        <taxon>Ecdysozoa</taxon>
        <taxon>Arthropoda</taxon>
        <taxon>Hexapoda</taxon>
        <taxon>Insecta</taxon>
        <taxon>Pterygota</taxon>
        <taxon>Neoptera</taxon>
        <taxon>Endopterygota</taxon>
        <taxon>Lepidoptera</taxon>
        <taxon>Glossata</taxon>
        <taxon>Ditrysia</taxon>
        <taxon>Noctuoidea</taxon>
        <taxon>Noctuidae</taxon>
        <taxon>Amphipyrinae</taxon>
        <taxon>Spodoptera</taxon>
    </lineage>
</organism>
<accession>A0A2H1V949</accession>
<gene>
    <name evidence="2" type="ORF">SFRICE_036608</name>
</gene>
<evidence type="ECO:0000256" key="1">
    <source>
        <dbReference type="SAM" id="MobiDB-lite"/>
    </source>
</evidence>
<reference evidence="2" key="1">
    <citation type="submission" date="2016-07" db="EMBL/GenBank/DDBJ databases">
        <authorList>
            <person name="Bretaudeau A."/>
        </authorList>
    </citation>
    <scope>NUCLEOTIDE SEQUENCE</scope>
    <source>
        <strain evidence="2">Rice</strain>
        <tissue evidence="2">Whole body</tissue>
    </source>
</reference>
<proteinExistence type="predicted"/>
<evidence type="ECO:0000313" key="2">
    <source>
        <dbReference type="EMBL" id="SOQ36932.1"/>
    </source>
</evidence>
<dbReference type="AlphaFoldDB" id="A0A2H1V949"/>
<feature type="compositionally biased region" description="Basic and acidic residues" evidence="1">
    <location>
        <begin position="112"/>
        <end position="121"/>
    </location>
</feature>
<dbReference type="EMBL" id="ODYU01001140">
    <property type="protein sequence ID" value="SOQ36932.1"/>
    <property type="molecule type" value="Genomic_DNA"/>
</dbReference>
<feature type="region of interest" description="Disordered" evidence="1">
    <location>
        <begin position="97"/>
        <end position="121"/>
    </location>
</feature>